<name>A0A2G5KAT6_9RHOB</name>
<comment type="caution">
    <text evidence="2">The sequence shown here is derived from an EMBL/GenBank/DDBJ whole genome shotgun (WGS) entry which is preliminary data.</text>
</comment>
<feature type="domain" description="AMP-dependent synthetase/ligase" evidence="1">
    <location>
        <begin position="74"/>
        <end position="269"/>
    </location>
</feature>
<gene>
    <name evidence="2" type="ORF">BFP76_13170</name>
</gene>
<evidence type="ECO:0000313" key="3">
    <source>
        <dbReference type="Proteomes" id="UP000231516"/>
    </source>
</evidence>
<dbReference type="InterPro" id="IPR042099">
    <property type="entry name" value="ANL_N_sf"/>
</dbReference>
<dbReference type="InterPro" id="IPR000873">
    <property type="entry name" value="AMP-dep_synth/lig_dom"/>
</dbReference>
<dbReference type="PROSITE" id="PS00455">
    <property type="entry name" value="AMP_BINDING"/>
    <property type="match status" value="1"/>
</dbReference>
<dbReference type="AlphaFoldDB" id="A0A2G5KAT6"/>
<evidence type="ECO:0000259" key="1">
    <source>
        <dbReference type="Pfam" id="PF00501"/>
    </source>
</evidence>
<protein>
    <recommendedName>
        <fullName evidence="1">AMP-dependent synthetase/ligase domain-containing protein</fullName>
    </recommendedName>
</protein>
<proteinExistence type="predicted"/>
<keyword evidence="3" id="KW-1185">Reference proteome</keyword>
<dbReference type="InterPro" id="IPR045851">
    <property type="entry name" value="AMP-bd_C_sf"/>
</dbReference>
<reference evidence="2 3" key="1">
    <citation type="submission" date="2016-08" db="EMBL/GenBank/DDBJ databases">
        <title>Draft genome of Amylibacter sp. strain 4G11.</title>
        <authorList>
            <person name="Wong S.-K."/>
            <person name="Hamasaki K."/>
            <person name="Yoshizawa S."/>
        </authorList>
    </citation>
    <scope>NUCLEOTIDE SEQUENCE [LARGE SCALE GENOMIC DNA]</scope>
    <source>
        <strain evidence="2 3">4G11</strain>
    </source>
</reference>
<dbReference type="Gene3D" id="3.30.300.30">
    <property type="match status" value="1"/>
</dbReference>
<dbReference type="PANTHER" id="PTHR43767:SF1">
    <property type="entry name" value="NONRIBOSOMAL PEPTIDE SYNTHASE PES1 (EUROFUNG)-RELATED"/>
    <property type="match status" value="1"/>
</dbReference>
<accession>A0A2G5KAT6</accession>
<dbReference type="EMBL" id="MDGM01000007">
    <property type="protein sequence ID" value="PIB26172.1"/>
    <property type="molecule type" value="Genomic_DNA"/>
</dbReference>
<dbReference type="Gene3D" id="3.40.50.12780">
    <property type="entry name" value="N-terminal domain of ligase-like"/>
    <property type="match status" value="1"/>
</dbReference>
<dbReference type="SUPFAM" id="SSF56801">
    <property type="entry name" value="Acetyl-CoA synthetase-like"/>
    <property type="match status" value="1"/>
</dbReference>
<sequence length="389" mass="42218">MRWAQNIPLQSGYALWANALAREVYVVICLRDPIHAMAAFFGVLSTGRMCGVASVEIAQNLSDEFVILDTPCAPSSTPLPEHESTHFITFSGGTTGTPKAILRRTKSWIYSFERQGITTSDRVAVLGDLSHSLAFYGATEAANIGAQIAFLTPRSDLSKYDINVIYATPTQLKLLCKHIETHPNVTSIFIGGGALNATGHELITRHFPNAKIRVFYGAAETSFITISDANTPLGSVGKPYAGVTVQIRDGGIFVHSPMIGERYLSSDQIIAGSDGFVDVGELGHFDDAGNLFITGRRDRAVNIADQLVHLDDIERAILAIGSIEHVAVVALPDVLRGHQLACAIMGNGRVRGVKHLSARCIFTLNDWPILPSGKTDYRRITAMIKDRMT</sequence>
<evidence type="ECO:0000313" key="2">
    <source>
        <dbReference type="EMBL" id="PIB26172.1"/>
    </source>
</evidence>
<dbReference type="GO" id="GO:0016878">
    <property type="term" value="F:acid-thiol ligase activity"/>
    <property type="evidence" value="ECO:0007669"/>
    <property type="project" value="UniProtKB-ARBA"/>
</dbReference>
<dbReference type="Proteomes" id="UP000231516">
    <property type="component" value="Unassembled WGS sequence"/>
</dbReference>
<dbReference type="InterPro" id="IPR020845">
    <property type="entry name" value="AMP-binding_CS"/>
</dbReference>
<dbReference type="PANTHER" id="PTHR43767">
    <property type="entry name" value="LONG-CHAIN-FATTY-ACID--COA LIGASE"/>
    <property type="match status" value="1"/>
</dbReference>
<dbReference type="InterPro" id="IPR050237">
    <property type="entry name" value="ATP-dep_AMP-bd_enzyme"/>
</dbReference>
<dbReference type="Pfam" id="PF00501">
    <property type="entry name" value="AMP-binding"/>
    <property type="match status" value="1"/>
</dbReference>
<organism evidence="2 3">
    <name type="scientific">Paramylibacter kogurei</name>
    <dbReference type="NCBI Taxonomy" id="1889778"/>
    <lineage>
        <taxon>Bacteria</taxon>
        <taxon>Pseudomonadati</taxon>
        <taxon>Pseudomonadota</taxon>
        <taxon>Alphaproteobacteria</taxon>
        <taxon>Rhodobacterales</taxon>
        <taxon>Paracoccaceae</taxon>
        <taxon>Paramylibacter</taxon>
    </lineage>
</organism>